<evidence type="ECO:0000313" key="8">
    <source>
        <dbReference type="EMBL" id="EFO77854.1"/>
    </source>
</evidence>
<dbReference type="Pfam" id="PF02086">
    <property type="entry name" value="MethyltransfD12"/>
    <property type="match status" value="1"/>
</dbReference>
<dbReference type="Proteomes" id="UP000003457">
    <property type="component" value="Unassembled WGS sequence"/>
</dbReference>
<dbReference type="PANTHER" id="PTHR30481">
    <property type="entry name" value="DNA ADENINE METHYLASE"/>
    <property type="match status" value="1"/>
</dbReference>
<dbReference type="PANTHER" id="PTHR30481:SF3">
    <property type="entry name" value="DNA ADENINE METHYLASE"/>
    <property type="match status" value="1"/>
</dbReference>
<dbReference type="AlphaFoldDB" id="A0AB72Z1H8"/>
<keyword evidence="7" id="KW-1133">Transmembrane helix</keyword>
<evidence type="ECO:0000256" key="4">
    <source>
        <dbReference type="ARBA" id="ARBA00022679"/>
    </source>
</evidence>
<organism evidence="8 9">
    <name type="scientific">Bifidobacterium dentium JCVIHMP022</name>
    <dbReference type="NCBI Taxonomy" id="553191"/>
    <lineage>
        <taxon>Bacteria</taxon>
        <taxon>Bacillati</taxon>
        <taxon>Actinomycetota</taxon>
        <taxon>Actinomycetes</taxon>
        <taxon>Bifidobacteriales</taxon>
        <taxon>Bifidobacteriaceae</taxon>
        <taxon>Bifidobacterium</taxon>
    </lineage>
</organism>
<dbReference type="GO" id="GO:0032259">
    <property type="term" value="P:methylation"/>
    <property type="evidence" value="ECO:0007669"/>
    <property type="project" value="UniProtKB-KW"/>
</dbReference>
<evidence type="ECO:0000313" key="9">
    <source>
        <dbReference type="Proteomes" id="UP000003457"/>
    </source>
</evidence>
<dbReference type="NCBIfam" id="TIGR00571">
    <property type="entry name" value="dam"/>
    <property type="match status" value="1"/>
</dbReference>
<feature type="transmembrane region" description="Helical" evidence="7">
    <location>
        <begin position="33"/>
        <end position="53"/>
    </location>
</feature>
<proteinExistence type="inferred from homology"/>
<dbReference type="PRINTS" id="PR00505">
    <property type="entry name" value="D12N6MTFRASE"/>
</dbReference>
<dbReference type="GO" id="GO:0006298">
    <property type="term" value="P:mismatch repair"/>
    <property type="evidence" value="ECO:0007669"/>
    <property type="project" value="TreeGrafter"/>
</dbReference>
<gene>
    <name evidence="8" type="primary">dpnM</name>
    <name evidence="8" type="ORF">HMPREF9003_1550</name>
</gene>
<dbReference type="SUPFAM" id="SSF53335">
    <property type="entry name" value="S-adenosyl-L-methionine-dependent methyltransferases"/>
    <property type="match status" value="1"/>
</dbReference>
<dbReference type="Gene3D" id="3.40.50.150">
    <property type="entry name" value="Vaccinia Virus protein VP39"/>
    <property type="match status" value="1"/>
</dbReference>
<dbReference type="GO" id="GO:0043565">
    <property type="term" value="F:sequence-specific DNA binding"/>
    <property type="evidence" value="ECO:0007669"/>
    <property type="project" value="TreeGrafter"/>
</dbReference>
<dbReference type="GO" id="GO:0009007">
    <property type="term" value="F:site-specific DNA-methyltransferase (adenine-specific) activity"/>
    <property type="evidence" value="ECO:0007669"/>
    <property type="project" value="UniProtKB-EC"/>
</dbReference>
<keyword evidence="4 8" id="KW-0808">Transferase</keyword>
<evidence type="ECO:0000256" key="6">
    <source>
        <dbReference type="ARBA" id="ARBA00047942"/>
    </source>
</evidence>
<evidence type="ECO:0000256" key="7">
    <source>
        <dbReference type="SAM" id="Phobius"/>
    </source>
</evidence>
<dbReference type="InterPro" id="IPR029063">
    <property type="entry name" value="SAM-dependent_MTases_sf"/>
</dbReference>
<dbReference type="EMBL" id="AEHJ01000018">
    <property type="protein sequence ID" value="EFO77854.1"/>
    <property type="molecule type" value="Genomic_DNA"/>
</dbReference>
<keyword evidence="7" id="KW-0812">Transmembrane</keyword>
<dbReference type="GO" id="GO:0009307">
    <property type="term" value="P:DNA restriction-modification system"/>
    <property type="evidence" value="ECO:0007669"/>
    <property type="project" value="InterPro"/>
</dbReference>
<comment type="catalytic activity">
    <reaction evidence="6">
        <text>a 2'-deoxyadenosine in DNA + S-adenosyl-L-methionine = an N(6)-methyl-2'-deoxyadenosine in DNA + S-adenosyl-L-homocysteine + H(+)</text>
        <dbReference type="Rhea" id="RHEA:15197"/>
        <dbReference type="Rhea" id="RHEA-COMP:12418"/>
        <dbReference type="Rhea" id="RHEA-COMP:12419"/>
        <dbReference type="ChEBI" id="CHEBI:15378"/>
        <dbReference type="ChEBI" id="CHEBI:57856"/>
        <dbReference type="ChEBI" id="CHEBI:59789"/>
        <dbReference type="ChEBI" id="CHEBI:90615"/>
        <dbReference type="ChEBI" id="CHEBI:90616"/>
        <dbReference type="EC" id="2.1.1.72"/>
    </reaction>
</comment>
<dbReference type="RefSeq" id="WP_003843143.1">
    <property type="nucleotide sequence ID" value="NZ_AEHJ01000018.1"/>
</dbReference>
<evidence type="ECO:0000256" key="2">
    <source>
        <dbReference type="ARBA" id="ARBA00011900"/>
    </source>
</evidence>
<keyword evidence="7" id="KW-0472">Membrane</keyword>
<dbReference type="InterPro" id="IPR023095">
    <property type="entry name" value="Ade_MeTrfase_dom_2"/>
</dbReference>
<sequence>MLNVGKWRKTKEKARRGGMNAAGFRGADGSRNLCWYSAIYRLFHIFVVIRLGISACCGSWVYAFLFESVFLVVAYVLVKREGDDMTVVEPQLKPVLKWAGGKKQLLDRLEERMPHSYRRYYEPFIGGAALLLDVQPKSAVINDVNAQLLNVYRQLRADSEAVIDVLRDYDGVSCDKAMYLEMRQKYNEKIASATFDVECAALTIWINKHCFNGLYRVNSKGLFNVPYNNKINGLSMDENNLRGVGAFLRNNDVEIREGDFEVACEDVQSGDFVYFDSPYVPISKTASFTDYTKDGFTYEDHCRLAQLYRKLDALGAKVMLSNHNVDLVYELYDGFHIEPVSVRRAINRDASKRVGKEVIITNYQE</sequence>
<dbReference type="Gene3D" id="1.10.1020.10">
    <property type="entry name" value="Adenine-specific Methyltransferase, Domain 2"/>
    <property type="match status" value="1"/>
</dbReference>
<keyword evidence="3 8" id="KW-0489">Methyltransferase</keyword>
<comment type="caution">
    <text evidence="8">The sequence shown here is derived from an EMBL/GenBank/DDBJ whole genome shotgun (WGS) entry which is preliminary data.</text>
</comment>
<dbReference type="GO" id="GO:1904047">
    <property type="term" value="F:S-adenosyl-L-methionine binding"/>
    <property type="evidence" value="ECO:0007669"/>
    <property type="project" value="TreeGrafter"/>
</dbReference>
<dbReference type="InterPro" id="IPR012327">
    <property type="entry name" value="MeTrfase_D12"/>
</dbReference>
<name>A0AB72Z1H8_9BIFI</name>
<evidence type="ECO:0000256" key="5">
    <source>
        <dbReference type="ARBA" id="ARBA00022691"/>
    </source>
</evidence>
<reference evidence="8 9" key="1">
    <citation type="submission" date="2010-10" db="EMBL/GenBank/DDBJ databases">
        <authorList>
            <person name="Durkin A.S."/>
            <person name="Madupu R."/>
            <person name="Torralba M."/>
            <person name="Gillis M."/>
            <person name="Methe B."/>
            <person name="Sutton G."/>
            <person name="Nelson K.E."/>
        </authorList>
    </citation>
    <scope>NUCLEOTIDE SEQUENCE [LARGE SCALE GENOMIC DNA]</scope>
    <source>
        <strain evidence="8 9">JCVIHMP022</strain>
    </source>
</reference>
<protein>
    <recommendedName>
        <fullName evidence="2">site-specific DNA-methyltransferase (adenine-specific)</fullName>
        <ecNumber evidence="2">2.1.1.72</ecNumber>
    </recommendedName>
</protein>
<evidence type="ECO:0000256" key="1">
    <source>
        <dbReference type="ARBA" id="ARBA00006594"/>
    </source>
</evidence>
<dbReference type="EC" id="2.1.1.72" evidence="2"/>
<accession>A0AB72Z1H8</accession>
<comment type="similarity">
    <text evidence="1">Belongs to the N(4)/N(6)-methyltransferase family.</text>
</comment>
<keyword evidence="5" id="KW-0949">S-adenosyl-L-methionine</keyword>
<evidence type="ECO:0000256" key="3">
    <source>
        <dbReference type="ARBA" id="ARBA00022603"/>
    </source>
</evidence>